<dbReference type="Pfam" id="PF13088">
    <property type="entry name" value="BNR_2"/>
    <property type="match status" value="1"/>
</dbReference>
<proteinExistence type="predicted"/>
<sequence>MKSHLNFPTICELGISLLVLVTISTTQLNNSQAESRLLIKATKALPRHGEGSLITLDDGRLLLVYTQWYGATGNDHDPARLVEIHSDDGGKTWSAPQTVQENIGKMNVMSASLVKTTSGKIFLTYIRIDSNRFANLWFKESSDEGKTWSEPKQLSHGKKGLIFTVNSAAIRLKSGRILLAAFGSPSAWQKDEHFVSFSFYTDDEGKTWHRSANEVDCPRRGAMEPEIEQLNDGRILMLIRTQTTRMYRAYSSDGGETWSPAEKTDIVHPEAPMLLQRVPGKDAPLILIWNNAVVPGADHQGPRTPLTLGLSYDEGKTWENLTQIEDDPKGSYSYASMDFRNDSLHLVYYGPGGLRYQEIPLATLLQKNSEP</sequence>
<dbReference type="GO" id="GO:0004308">
    <property type="term" value="F:exo-alpha-sialidase activity"/>
    <property type="evidence" value="ECO:0007669"/>
    <property type="project" value="UniProtKB-EC"/>
</dbReference>
<reference evidence="2 3" key="1">
    <citation type="submission" date="2019-02" db="EMBL/GenBank/DDBJ databases">
        <title>Deep-cultivation of Planctomycetes and their phenomic and genomic characterization uncovers novel biology.</title>
        <authorList>
            <person name="Wiegand S."/>
            <person name="Jogler M."/>
            <person name="Boedeker C."/>
            <person name="Pinto D."/>
            <person name="Vollmers J."/>
            <person name="Rivas-Marin E."/>
            <person name="Kohn T."/>
            <person name="Peeters S.H."/>
            <person name="Heuer A."/>
            <person name="Rast P."/>
            <person name="Oberbeckmann S."/>
            <person name="Bunk B."/>
            <person name="Jeske O."/>
            <person name="Meyerdierks A."/>
            <person name="Storesund J.E."/>
            <person name="Kallscheuer N."/>
            <person name="Luecker S."/>
            <person name="Lage O.M."/>
            <person name="Pohl T."/>
            <person name="Merkel B.J."/>
            <person name="Hornburger P."/>
            <person name="Mueller R.-W."/>
            <person name="Bruemmer F."/>
            <person name="Labrenz M."/>
            <person name="Spormann A.M."/>
            <person name="Op den Camp H."/>
            <person name="Overmann J."/>
            <person name="Amann R."/>
            <person name="Jetten M.S.M."/>
            <person name="Mascher T."/>
            <person name="Medema M.H."/>
            <person name="Devos D.P."/>
            <person name="Kaster A.-K."/>
            <person name="Ovreas L."/>
            <person name="Rohde M."/>
            <person name="Galperin M.Y."/>
            <person name="Jogler C."/>
        </authorList>
    </citation>
    <scope>NUCLEOTIDE SEQUENCE [LARGE SCALE GENOMIC DNA]</scope>
    <source>
        <strain evidence="2 3">Pan161</strain>
    </source>
</reference>
<keyword evidence="2" id="KW-0326">Glycosidase</keyword>
<evidence type="ECO:0000313" key="2">
    <source>
        <dbReference type="EMBL" id="QDT90321.1"/>
    </source>
</evidence>
<evidence type="ECO:0000259" key="1">
    <source>
        <dbReference type="Pfam" id="PF13088"/>
    </source>
</evidence>
<dbReference type="InterPro" id="IPR036278">
    <property type="entry name" value="Sialidase_sf"/>
</dbReference>
<dbReference type="Gene3D" id="2.120.10.10">
    <property type="match status" value="1"/>
</dbReference>
<keyword evidence="2" id="KW-0378">Hydrolase</keyword>
<name>A0A517VBD7_9PLAN</name>
<dbReference type="KEGG" id="gax:Pan161_19710"/>
<dbReference type="EMBL" id="CP036343">
    <property type="protein sequence ID" value="QDT90321.1"/>
    <property type="molecule type" value="Genomic_DNA"/>
</dbReference>
<dbReference type="PANTHER" id="PTHR43752:SF2">
    <property type="entry name" value="BNR_ASP-BOX REPEAT FAMILY PROTEIN"/>
    <property type="match status" value="1"/>
</dbReference>
<organism evidence="2 3">
    <name type="scientific">Gimesia algae</name>
    <dbReference type="NCBI Taxonomy" id="2527971"/>
    <lineage>
        <taxon>Bacteria</taxon>
        <taxon>Pseudomonadati</taxon>
        <taxon>Planctomycetota</taxon>
        <taxon>Planctomycetia</taxon>
        <taxon>Planctomycetales</taxon>
        <taxon>Planctomycetaceae</taxon>
        <taxon>Gimesia</taxon>
    </lineage>
</organism>
<dbReference type="PANTHER" id="PTHR43752">
    <property type="entry name" value="BNR/ASP-BOX REPEAT FAMILY PROTEIN"/>
    <property type="match status" value="1"/>
</dbReference>
<dbReference type="EC" id="3.2.1.18" evidence="2"/>
<dbReference type="Proteomes" id="UP000316855">
    <property type="component" value="Chromosome"/>
</dbReference>
<dbReference type="CDD" id="cd15482">
    <property type="entry name" value="Sialidase_non-viral"/>
    <property type="match status" value="1"/>
</dbReference>
<evidence type="ECO:0000313" key="3">
    <source>
        <dbReference type="Proteomes" id="UP000316855"/>
    </source>
</evidence>
<dbReference type="InterPro" id="IPR011040">
    <property type="entry name" value="Sialidase"/>
</dbReference>
<dbReference type="SUPFAM" id="SSF50939">
    <property type="entry name" value="Sialidases"/>
    <property type="match status" value="1"/>
</dbReference>
<keyword evidence="3" id="KW-1185">Reference proteome</keyword>
<dbReference type="RefSeq" id="WP_197995802.1">
    <property type="nucleotide sequence ID" value="NZ_CP036343.1"/>
</dbReference>
<gene>
    <name evidence="2" type="primary">nedA_3</name>
    <name evidence="2" type="ORF">Pan161_19710</name>
</gene>
<accession>A0A517VBD7</accession>
<dbReference type="AlphaFoldDB" id="A0A517VBD7"/>
<protein>
    <submittedName>
        <fullName evidence="2">Sialidase</fullName>
        <ecNumber evidence="2">3.2.1.18</ecNumber>
    </submittedName>
</protein>
<feature type="domain" description="Sialidase" evidence="1">
    <location>
        <begin position="87"/>
        <end position="345"/>
    </location>
</feature>